<dbReference type="SUPFAM" id="SSF47413">
    <property type="entry name" value="lambda repressor-like DNA-binding domains"/>
    <property type="match status" value="1"/>
</dbReference>
<dbReference type="InterPro" id="IPR010982">
    <property type="entry name" value="Lambda_DNA-bd_dom_sf"/>
</dbReference>
<sequence>MEINSIGKTIKQLRLDKKISSQSLYTGLLSRQARSNFEKGDSDTTVSKFFILLDRLNISLDEFYVIHTQKESVEFHLFTDIASVYYKKDIEGLILLINKLSKEYEKTNNIKYYHYKIMVENMLRILKNESPSKDFEQLSNYLLNCDSWGYYEIMLFSNSINYFSQDLIDIVFKRSKSIITNFRILRRYRNEYAMLLLNIINKNILESNFPVAEKYFLEYEDMAEVLQNDMYYQTMRIYFREVLEVTTNKKQSTEDLEKVITYLGYFNMGNKQKQCIALLEQLNFHVEKKTDRNLEIAFHITKK</sequence>
<name>A0ABR8XSY4_9BACL</name>
<dbReference type="Pfam" id="PF21259">
    <property type="entry name" value="Rgg_C"/>
    <property type="match status" value="1"/>
</dbReference>
<accession>A0ABR8XSY4</accession>
<dbReference type="Proteomes" id="UP000600565">
    <property type="component" value="Unassembled WGS sequence"/>
</dbReference>
<comment type="caution">
    <text evidence="2">The sequence shown here is derived from an EMBL/GenBank/DDBJ whole genome shotgun (WGS) entry which is preliminary data.</text>
</comment>
<protein>
    <recommendedName>
        <fullName evidence="1">HTH cro/C1-type domain-containing protein</fullName>
    </recommendedName>
</protein>
<dbReference type="InterPro" id="IPR010057">
    <property type="entry name" value="Transcription_activator_Rgg_C"/>
</dbReference>
<proteinExistence type="predicted"/>
<dbReference type="PANTHER" id="PTHR37038:SF12">
    <property type="entry name" value="TRANSCRIPTIONAL REGULATOR"/>
    <property type="match status" value="1"/>
</dbReference>
<gene>
    <name evidence="2" type="ORF">H9632_18525</name>
</gene>
<evidence type="ECO:0000259" key="1">
    <source>
        <dbReference type="PROSITE" id="PS50943"/>
    </source>
</evidence>
<dbReference type="PROSITE" id="PS50943">
    <property type="entry name" value="HTH_CROC1"/>
    <property type="match status" value="1"/>
</dbReference>
<dbReference type="InterPro" id="IPR053163">
    <property type="entry name" value="HTH-type_regulator_Rgg"/>
</dbReference>
<dbReference type="NCBIfam" id="TIGR01716">
    <property type="entry name" value="RGG_Cterm"/>
    <property type="match status" value="1"/>
</dbReference>
<dbReference type="InterPro" id="IPR001387">
    <property type="entry name" value="Cro/C1-type_HTH"/>
</dbReference>
<dbReference type="CDD" id="cd00093">
    <property type="entry name" value="HTH_XRE"/>
    <property type="match status" value="1"/>
</dbReference>
<evidence type="ECO:0000313" key="2">
    <source>
        <dbReference type="EMBL" id="MBD8035053.1"/>
    </source>
</evidence>
<dbReference type="RefSeq" id="WP_191705529.1">
    <property type="nucleotide sequence ID" value="NZ_JACSPW010000033.1"/>
</dbReference>
<dbReference type="EMBL" id="JACSPW010000033">
    <property type="protein sequence ID" value="MBD8035053.1"/>
    <property type="molecule type" value="Genomic_DNA"/>
</dbReference>
<dbReference type="InterPro" id="IPR011990">
    <property type="entry name" value="TPR-like_helical_dom_sf"/>
</dbReference>
<keyword evidence="3" id="KW-1185">Reference proteome</keyword>
<organism evidence="2 3">
    <name type="scientific">Solibacillus merdavium</name>
    <dbReference type="NCBI Taxonomy" id="2762218"/>
    <lineage>
        <taxon>Bacteria</taxon>
        <taxon>Bacillati</taxon>
        <taxon>Bacillota</taxon>
        <taxon>Bacilli</taxon>
        <taxon>Bacillales</taxon>
        <taxon>Caryophanaceae</taxon>
        <taxon>Solibacillus</taxon>
    </lineage>
</organism>
<dbReference type="PANTHER" id="PTHR37038">
    <property type="entry name" value="TRANSCRIPTIONAL REGULATOR-RELATED"/>
    <property type="match status" value="1"/>
</dbReference>
<feature type="domain" description="HTH cro/C1-type" evidence="1">
    <location>
        <begin position="10"/>
        <end position="63"/>
    </location>
</feature>
<evidence type="ECO:0000313" key="3">
    <source>
        <dbReference type="Proteomes" id="UP000600565"/>
    </source>
</evidence>
<dbReference type="Gene3D" id="1.25.40.10">
    <property type="entry name" value="Tetratricopeptide repeat domain"/>
    <property type="match status" value="1"/>
</dbReference>
<reference evidence="2 3" key="1">
    <citation type="submission" date="2020-08" db="EMBL/GenBank/DDBJ databases">
        <title>A Genomic Blueprint of the Chicken Gut Microbiome.</title>
        <authorList>
            <person name="Gilroy R."/>
            <person name="Ravi A."/>
            <person name="Getino M."/>
            <person name="Pursley I."/>
            <person name="Horton D.L."/>
            <person name="Alikhan N.-F."/>
            <person name="Baker D."/>
            <person name="Gharbi K."/>
            <person name="Hall N."/>
            <person name="Watson M."/>
            <person name="Adriaenssens E.M."/>
            <person name="Foster-Nyarko E."/>
            <person name="Jarju S."/>
            <person name="Secka A."/>
            <person name="Antonio M."/>
            <person name="Oren A."/>
            <person name="Chaudhuri R."/>
            <person name="La Ragione R.M."/>
            <person name="Hildebrand F."/>
            <person name="Pallen M.J."/>
        </authorList>
    </citation>
    <scope>NUCLEOTIDE SEQUENCE [LARGE SCALE GENOMIC DNA]</scope>
    <source>
        <strain evidence="2 3">Sa1YVA6</strain>
    </source>
</reference>